<dbReference type="InterPro" id="IPR046348">
    <property type="entry name" value="SIS_dom_sf"/>
</dbReference>
<comment type="caution">
    <text evidence="8">Lacks conserved residue(s) required for the propagation of feature annotation.</text>
</comment>
<gene>
    <name evidence="8" type="primary">pgi</name>
    <name evidence="10" type="ORF">H8706_05840</name>
</gene>
<dbReference type="HAMAP" id="MF_00473">
    <property type="entry name" value="G6P_isomerase"/>
    <property type="match status" value="1"/>
</dbReference>
<dbReference type="FunFam" id="3.40.50.10490:FF:000016">
    <property type="entry name" value="Glucose-6-phosphate isomerase"/>
    <property type="match status" value="1"/>
</dbReference>
<dbReference type="AlphaFoldDB" id="A0A926ISU1"/>
<dbReference type="EC" id="5.3.1.9" evidence="8"/>
<keyword evidence="11" id="KW-1185">Reference proteome</keyword>
<feature type="active site" description="Proton donor" evidence="8">
    <location>
        <position position="287"/>
    </location>
</feature>
<dbReference type="GO" id="GO:0004347">
    <property type="term" value="F:glucose-6-phosphate isomerase activity"/>
    <property type="evidence" value="ECO:0007669"/>
    <property type="project" value="UniProtKB-UniRule"/>
</dbReference>
<dbReference type="NCBIfam" id="NF010697">
    <property type="entry name" value="PRK14097.1"/>
    <property type="match status" value="1"/>
</dbReference>
<dbReference type="EMBL" id="JACRTE010000005">
    <property type="protein sequence ID" value="MBC8596386.1"/>
    <property type="molecule type" value="Genomic_DNA"/>
</dbReference>
<feature type="active site" evidence="8">
    <location>
        <position position="422"/>
    </location>
</feature>
<dbReference type="Pfam" id="PF00342">
    <property type="entry name" value="PGI"/>
    <property type="match status" value="1"/>
</dbReference>
<evidence type="ECO:0000256" key="7">
    <source>
        <dbReference type="ARBA" id="ARBA00029321"/>
    </source>
</evidence>
<evidence type="ECO:0000313" key="10">
    <source>
        <dbReference type="EMBL" id="MBC8596386.1"/>
    </source>
</evidence>
<dbReference type="CDD" id="cd05016">
    <property type="entry name" value="SIS_PGI_2"/>
    <property type="match status" value="1"/>
</dbReference>
<dbReference type="PANTHER" id="PTHR11469:SF1">
    <property type="entry name" value="GLUCOSE-6-PHOSPHATE ISOMERASE"/>
    <property type="match status" value="1"/>
</dbReference>
<evidence type="ECO:0000256" key="9">
    <source>
        <dbReference type="RuleBase" id="RU000612"/>
    </source>
</evidence>
<proteinExistence type="inferred from homology"/>
<organism evidence="10 11">
    <name type="scientific">Qingrenia yutianensis</name>
    <dbReference type="NCBI Taxonomy" id="2763676"/>
    <lineage>
        <taxon>Bacteria</taxon>
        <taxon>Bacillati</taxon>
        <taxon>Bacillota</taxon>
        <taxon>Clostridia</taxon>
        <taxon>Eubacteriales</taxon>
        <taxon>Oscillospiraceae</taxon>
        <taxon>Qingrenia</taxon>
    </lineage>
</organism>
<dbReference type="InterPro" id="IPR035482">
    <property type="entry name" value="SIS_PGI_2"/>
</dbReference>
<dbReference type="PRINTS" id="PR00662">
    <property type="entry name" value="G6PISOMERASE"/>
</dbReference>
<dbReference type="GO" id="GO:0051156">
    <property type="term" value="P:glucose 6-phosphate metabolic process"/>
    <property type="evidence" value="ECO:0007669"/>
    <property type="project" value="TreeGrafter"/>
</dbReference>
<evidence type="ECO:0000256" key="3">
    <source>
        <dbReference type="ARBA" id="ARBA00022432"/>
    </source>
</evidence>
<dbReference type="InterPro" id="IPR018189">
    <property type="entry name" value="Phosphoglucose_isomerase_CS"/>
</dbReference>
<evidence type="ECO:0000256" key="6">
    <source>
        <dbReference type="ARBA" id="ARBA00023235"/>
    </source>
</evidence>
<dbReference type="InterPro" id="IPR035476">
    <property type="entry name" value="SIS_PGI_1"/>
</dbReference>
<dbReference type="PROSITE" id="PS00174">
    <property type="entry name" value="P_GLUCOSE_ISOMERASE_2"/>
    <property type="match status" value="1"/>
</dbReference>
<dbReference type="GO" id="GO:0048029">
    <property type="term" value="F:monosaccharide binding"/>
    <property type="evidence" value="ECO:0007669"/>
    <property type="project" value="TreeGrafter"/>
</dbReference>
<evidence type="ECO:0000256" key="2">
    <source>
        <dbReference type="ARBA" id="ARBA00006604"/>
    </source>
</evidence>
<dbReference type="RefSeq" id="WP_262431872.1">
    <property type="nucleotide sequence ID" value="NZ_JACRTE010000005.1"/>
</dbReference>
<dbReference type="PROSITE" id="PS00765">
    <property type="entry name" value="P_GLUCOSE_ISOMERASE_1"/>
    <property type="match status" value="1"/>
</dbReference>
<comment type="pathway">
    <text evidence="8">Carbohydrate biosynthesis; gluconeogenesis.</text>
</comment>
<keyword evidence="3 8" id="KW-0312">Gluconeogenesis</keyword>
<comment type="similarity">
    <text evidence="2 8 9">Belongs to the GPI family.</text>
</comment>
<keyword evidence="6 8" id="KW-0413">Isomerase</keyword>
<accession>A0A926ISU1</accession>
<dbReference type="SUPFAM" id="SSF53697">
    <property type="entry name" value="SIS domain"/>
    <property type="match status" value="1"/>
</dbReference>
<dbReference type="GO" id="GO:0005829">
    <property type="term" value="C:cytosol"/>
    <property type="evidence" value="ECO:0007669"/>
    <property type="project" value="TreeGrafter"/>
</dbReference>
<reference evidence="10" key="1">
    <citation type="submission" date="2020-08" db="EMBL/GenBank/DDBJ databases">
        <title>Genome public.</title>
        <authorList>
            <person name="Liu C."/>
            <person name="Sun Q."/>
        </authorList>
    </citation>
    <scope>NUCLEOTIDE SEQUENCE</scope>
    <source>
        <strain evidence="10">NSJ-50</strain>
    </source>
</reference>
<comment type="subcellular location">
    <subcellularLocation>
        <location evidence="8">Cytoplasm</location>
    </subcellularLocation>
</comment>
<evidence type="ECO:0000313" key="11">
    <source>
        <dbReference type="Proteomes" id="UP000647416"/>
    </source>
</evidence>
<dbReference type="CDD" id="cd05015">
    <property type="entry name" value="SIS_PGI_1"/>
    <property type="match status" value="1"/>
</dbReference>
<dbReference type="GO" id="GO:0006094">
    <property type="term" value="P:gluconeogenesis"/>
    <property type="evidence" value="ECO:0007669"/>
    <property type="project" value="UniProtKB-UniRule"/>
</dbReference>
<sequence length="445" mass="49274">MIKLNYSKASEFINDDEIKNMKTAVLSAQNTLDEKNGAGCDYLGWTTLPANYDINEFERIKKAAAKIRENSDVLVVIGIGGSYLGAKAALDMLTNSFYNLLDKNDRKAPQILFAGNSISSNYLHDLVNLVKDKDISVNVISKSGTTTEPALAFRIFKELLEKKYGKDGARERIFATTDKAKGTLKSLSDTEGYETFVIPDDVGGRFSVLTPVGLLPIAVAGIDIDAMMQGAKDAMEEYKKPYEENDCLKYAALRNILLRKGKTTEIMVNYEPCMQYFSEWWKQLFGESEGKDGKGIFPASVNFSTDLHSMGQYIQDGARIIFETVLKVDEPTNDIIIDEVDGNIDGLNFLAGKGVNYVNSKAFEGTLLAHTDGNVPNIVINIPKIDAYHFGNLVYFFEKACGVSGYILGVNPFNQPGVEAYKKNMFALLGKPGYEDMKADLEKRL</sequence>
<comment type="caution">
    <text evidence="10">The sequence shown here is derived from an EMBL/GenBank/DDBJ whole genome shotgun (WGS) entry which is preliminary data.</text>
</comment>
<comment type="catalytic activity">
    <reaction evidence="7 8 9">
        <text>alpha-D-glucose 6-phosphate = beta-D-fructose 6-phosphate</text>
        <dbReference type="Rhea" id="RHEA:11816"/>
        <dbReference type="ChEBI" id="CHEBI:57634"/>
        <dbReference type="ChEBI" id="CHEBI:58225"/>
        <dbReference type="EC" id="5.3.1.9"/>
    </reaction>
</comment>
<evidence type="ECO:0000256" key="4">
    <source>
        <dbReference type="ARBA" id="ARBA00022490"/>
    </source>
</evidence>
<dbReference type="InterPro" id="IPR001672">
    <property type="entry name" value="G6P_Isomerase"/>
</dbReference>
<evidence type="ECO:0000256" key="8">
    <source>
        <dbReference type="HAMAP-Rule" id="MF_00473"/>
    </source>
</evidence>
<dbReference type="FunFam" id="3.40.50.10490:FF:000015">
    <property type="entry name" value="Glucose-6-phosphate isomerase"/>
    <property type="match status" value="1"/>
</dbReference>
<dbReference type="GO" id="GO:0097367">
    <property type="term" value="F:carbohydrate derivative binding"/>
    <property type="evidence" value="ECO:0007669"/>
    <property type="project" value="InterPro"/>
</dbReference>
<protein>
    <recommendedName>
        <fullName evidence="8">Glucose-6-phosphate isomerase</fullName>
        <shortName evidence="8">GPI</shortName>
        <ecNumber evidence="8">5.3.1.9</ecNumber>
    </recommendedName>
    <alternativeName>
        <fullName evidence="8">Phosphoglucose isomerase</fullName>
        <shortName evidence="8">PGI</shortName>
    </alternativeName>
    <alternativeName>
        <fullName evidence="8">Phosphohexose isomerase</fullName>
        <shortName evidence="8">PHI</shortName>
    </alternativeName>
</protein>
<evidence type="ECO:0000256" key="5">
    <source>
        <dbReference type="ARBA" id="ARBA00023152"/>
    </source>
</evidence>
<name>A0A926ISU1_9FIRM</name>
<evidence type="ECO:0000256" key="1">
    <source>
        <dbReference type="ARBA" id="ARBA00004926"/>
    </source>
</evidence>
<dbReference type="GO" id="GO:0006096">
    <property type="term" value="P:glycolytic process"/>
    <property type="evidence" value="ECO:0007669"/>
    <property type="project" value="UniProtKB-UniRule"/>
</dbReference>
<keyword evidence="5 8" id="KW-0324">Glycolysis</keyword>
<dbReference type="Gene3D" id="3.40.50.10490">
    <property type="entry name" value="Glucose-6-phosphate isomerase like protein, domain 1"/>
    <property type="match status" value="2"/>
</dbReference>
<comment type="pathway">
    <text evidence="1 8 9">Carbohydrate degradation; glycolysis; D-glyceraldehyde 3-phosphate and glycerone phosphate from D-glucose: step 2/4.</text>
</comment>
<keyword evidence="4 8" id="KW-0963">Cytoplasm</keyword>
<comment type="function">
    <text evidence="8">Catalyzes the reversible isomerization of glucose-6-phosphate to fructose-6-phosphate.</text>
</comment>
<dbReference type="PANTHER" id="PTHR11469">
    <property type="entry name" value="GLUCOSE-6-PHOSPHATE ISOMERASE"/>
    <property type="match status" value="1"/>
</dbReference>
<dbReference type="Proteomes" id="UP000647416">
    <property type="component" value="Unassembled WGS sequence"/>
</dbReference>
<dbReference type="PROSITE" id="PS51463">
    <property type="entry name" value="P_GLUCOSE_ISOMERASE_3"/>
    <property type="match status" value="1"/>
</dbReference>